<gene>
    <name evidence="2" type="ORF">GV68_07145</name>
</gene>
<dbReference type="Proteomes" id="UP000052167">
    <property type="component" value="Unassembled WGS sequence"/>
</dbReference>
<feature type="compositionally biased region" description="Low complexity" evidence="1">
    <location>
        <begin position="98"/>
        <end position="118"/>
    </location>
</feature>
<dbReference type="RefSeq" id="WP_037166377.1">
    <property type="nucleotide sequence ID" value="NZ_CAJXID010000026.1"/>
</dbReference>
<reference evidence="2 3" key="1">
    <citation type="submission" date="2014-06" db="EMBL/GenBank/DDBJ databases">
        <title>Rhizobium pelagicum/R2-400B4.</title>
        <authorList>
            <person name="Kimes N.E."/>
            <person name="Lopez-Perez M."/>
        </authorList>
    </citation>
    <scope>NUCLEOTIDE SEQUENCE [LARGE SCALE GENOMIC DNA]</scope>
    <source>
        <strain evidence="2 3">R2-400B4</strain>
    </source>
</reference>
<comment type="caution">
    <text evidence="2">The sequence shown here is derived from an EMBL/GenBank/DDBJ whole genome shotgun (WGS) entry which is preliminary data.</text>
</comment>
<evidence type="ECO:0000256" key="1">
    <source>
        <dbReference type="SAM" id="MobiDB-lite"/>
    </source>
</evidence>
<name>A0A922NXT6_9HYPH</name>
<evidence type="ECO:0000313" key="3">
    <source>
        <dbReference type="Proteomes" id="UP000052167"/>
    </source>
</evidence>
<dbReference type="EMBL" id="JOKJ01000016">
    <property type="protein sequence ID" value="KEQ06430.1"/>
    <property type="molecule type" value="Genomic_DNA"/>
</dbReference>
<dbReference type="OrthoDB" id="8403354at2"/>
<evidence type="ECO:0000313" key="2">
    <source>
        <dbReference type="EMBL" id="KEQ06430.1"/>
    </source>
</evidence>
<sequence>MPDVELSKTYSVGGKSFSKITLREPTYQDVYMDGLGQPREWQPVPGGSALLTYPEKIDAYAQKLIVEPGYEYIAGLSALDARRLEEGICDFFTEQKASPKSQTPSSSSSDGPQPMSSE</sequence>
<proteinExistence type="predicted"/>
<keyword evidence="3" id="KW-1185">Reference proteome</keyword>
<protein>
    <submittedName>
        <fullName evidence="2">Uncharacterized protein</fullName>
    </submittedName>
</protein>
<accession>A0A922NXT6</accession>
<organism evidence="2 3">
    <name type="scientific">Pseudorhizobium pelagicum</name>
    <dbReference type="NCBI Taxonomy" id="1509405"/>
    <lineage>
        <taxon>Bacteria</taxon>
        <taxon>Pseudomonadati</taxon>
        <taxon>Pseudomonadota</taxon>
        <taxon>Alphaproteobacteria</taxon>
        <taxon>Hyphomicrobiales</taxon>
        <taxon>Rhizobiaceae</taxon>
        <taxon>Rhizobium/Agrobacterium group</taxon>
        <taxon>Pseudorhizobium</taxon>
    </lineage>
</organism>
<feature type="region of interest" description="Disordered" evidence="1">
    <location>
        <begin position="93"/>
        <end position="118"/>
    </location>
</feature>
<dbReference type="AlphaFoldDB" id="A0A922NXT6"/>